<dbReference type="OrthoDB" id="8235668at2"/>
<gene>
    <name evidence="1" type="ORF">SAMN05444170_0241</name>
</gene>
<dbReference type="RefSeq" id="WP_072816101.1">
    <property type="nucleotide sequence ID" value="NZ_LT670849.1"/>
</dbReference>
<name>A0A1M7SUR4_9BRAD</name>
<dbReference type="Proteomes" id="UP000184096">
    <property type="component" value="Chromosome I"/>
</dbReference>
<evidence type="ECO:0000313" key="1">
    <source>
        <dbReference type="EMBL" id="SHN62148.1"/>
    </source>
</evidence>
<keyword evidence="2" id="KW-1185">Reference proteome</keyword>
<reference evidence="2" key="1">
    <citation type="submission" date="2016-11" db="EMBL/GenBank/DDBJ databases">
        <authorList>
            <person name="Varghese N."/>
            <person name="Submissions S."/>
        </authorList>
    </citation>
    <scope>NUCLEOTIDE SEQUENCE [LARGE SCALE GENOMIC DNA]</scope>
    <source>
        <strain evidence="2">GAS401</strain>
    </source>
</reference>
<evidence type="ECO:0000313" key="2">
    <source>
        <dbReference type="Proteomes" id="UP000184096"/>
    </source>
</evidence>
<dbReference type="AlphaFoldDB" id="A0A1M7SUR4"/>
<proteinExistence type="predicted"/>
<protein>
    <submittedName>
        <fullName evidence="1">Uncharacterized protein</fullName>
    </submittedName>
</protein>
<organism evidence="1 2">
    <name type="scientific">Bradyrhizobium erythrophlei</name>
    <dbReference type="NCBI Taxonomy" id="1437360"/>
    <lineage>
        <taxon>Bacteria</taxon>
        <taxon>Pseudomonadati</taxon>
        <taxon>Pseudomonadota</taxon>
        <taxon>Alphaproteobacteria</taxon>
        <taxon>Hyphomicrobiales</taxon>
        <taxon>Nitrobacteraceae</taxon>
        <taxon>Bradyrhizobium</taxon>
    </lineage>
</organism>
<sequence length="103" mass="11754">MFVILTSKPGQFRTEVTDGLKPLDAYDYLFYGQKKAHFVIAELVREDARIRVVEEVSEIVNNVPCKFLEKFDSRERAFAELEHLTTFGHMETSLRKTATAAAA</sequence>
<accession>A0A1M7SUR4</accession>
<dbReference type="EMBL" id="LT670849">
    <property type="protein sequence ID" value="SHN62148.1"/>
    <property type="molecule type" value="Genomic_DNA"/>
</dbReference>